<dbReference type="GO" id="GO:0006606">
    <property type="term" value="P:protein import into nucleus"/>
    <property type="evidence" value="ECO:0007669"/>
    <property type="project" value="InterPro"/>
</dbReference>
<dbReference type="EMBL" id="ASPP01012244">
    <property type="protein sequence ID" value="ETO20807.1"/>
    <property type="molecule type" value="Genomic_DNA"/>
</dbReference>
<proteinExistence type="predicted"/>
<evidence type="ECO:0000313" key="7">
    <source>
        <dbReference type="EMBL" id="ETO20807.1"/>
    </source>
</evidence>
<evidence type="ECO:0000313" key="8">
    <source>
        <dbReference type="Proteomes" id="UP000023152"/>
    </source>
</evidence>
<feature type="compositionally biased region" description="Basic and acidic residues" evidence="6">
    <location>
        <begin position="126"/>
        <end position="135"/>
    </location>
</feature>
<evidence type="ECO:0000256" key="3">
    <source>
        <dbReference type="ARBA" id="ARBA00022490"/>
    </source>
</evidence>
<dbReference type="Pfam" id="PF13513">
    <property type="entry name" value="HEAT_EZ"/>
    <property type="match status" value="1"/>
</dbReference>
<organism evidence="7 8">
    <name type="scientific">Reticulomyxa filosa</name>
    <dbReference type="NCBI Taxonomy" id="46433"/>
    <lineage>
        <taxon>Eukaryota</taxon>
        <taxon>Sar</taxon>
        <taxon>Rhizaria</taxon>
        <taxon>Retaria</taxon>
        <taxon>Foraminifera</taxon>
        <taxon>Monothalamids</taxon>
        <taxon>Reticulomyxidae</taxon>
        <taxon>Reticulomyxa</taxon>
    </lineage>
</organism>
<keyword evidence="2" id="KW-0813">Transport</keyword>
<dbReference type="Proteomes" id="UP000023152">
    <property type="component" value="Unassembled WGS sequence"/>
</dbReference>
<keyword evidence="4" id="KW-0677">Repeat</keyword>
<evidence type="ECO:0000256" key="2">
    <source>
        <dbReference type="ARBA" id="ARBA00022448"/>
    </source>
</evidence>
<keyword evidence="8" id="KW-1185">Reference proteome</keyword>
<feature type="region of interest" description="Disordered" evidence="6">
    <location>
        <begin position="116"/>
        <end position="140"/>
    </location>
</feature>
<dbReference type="InterPro" id="IPR040122">
    <property type="entry name" value="Importin_beta"/>
</dbReference>
<dbReference type="Gene3D" id="1.25.10.10">
    <property type="entry name" value="Leucine-rich Repeat Variant"/>
    <property type="match status" value="1"/>
</dbReference>
<keyword evidence="5" id="KW-0653">Protein transport</keyword>
<keyword evidence="3" id="KW-0963">Cytoplasm</keyword>
<evidence type="ECO:0000256" key="4">
    <source>
        <dbReference type="ARBA" id="ARBA00022737"/>
    </source>
</evidence>
<sequence length="264" mass="30446">MKDANADTNVQIMLCDTIIVTMNEYWDLYDDSVPDVFKFMLHCTKSKDEQLAMEAVEFWPYYVVDPNKDKLVFQDYLSDLCPVLLQRMRYTPALLELIDWEKDDCSKAPDKEEDVMPLHYQSRTENQSRTEKSDSILEQDADDDETKWNIRKGAAGALDCITRCQELTQPLLKQIGPLIVNFLGSSDYLFVYFVRKQHTKQTSNKEAGLLAVGALCATGYELITPQLPKMVPYMLMQMKDENILVCSIACWAISRVSLWFDTED</sequence>
<feature type="non-terminal residue" evidence="7">
    <location>
        <position position="264"/>
    </location>
</feature>
<dbReference type="PANTHER" id="PTHR10527">
    <property type="entry name" value="IMPORTIN BETA"/>
    <property type="match status" value="1"/>
</dbReference>
<evidence type="ECO:0000256" key="1">
    <source>
        <dbReference type="ARBA" id="ARBA00004496"/>
    </source>
</evidence>
<protein>
    <submittedName>
        <fullName evidence="7">Uncharacterized protein</fullName>
    </submittedName>
</protein>
<dbReference type="OrthoDB" id="951172at2759"/>
<dbReference type="AlphaFoldDB" id="X6N676"/>
<name>X6N676_RETFI</name>
<evidence type="ECO:0000256" key="6">
    <source>
        <dbReference type="SAM" id="MobiDB-lite"/>
    </source>
</evidence>
<dbReference type="SUPFAM" id="SSF48371">
    <property type="entry name" value="ARM repeat"/>
    <property type="match status" value="1"/>
</dbReference>
<gene>
    <name evidence="7" type="ORF">RFI_16410</name>
</gene>
<dbReference type="InterPro" id="IPR016024">
    <property type="entry name" value="ARM-type_fold"/>
</dbReference>
<dbReference type="GO" id="GO:0005737">
    <property type="term" value="C:cytoplasm"/>
    <property type="evidence" value="ECO:0007669"/>
    <property type="project" value="UniProtKB-SubCell"/>
</dbReference>
<dbReference type="InterPro" id="IPR011989">
    <property type="entry name" value="ARM-like"/>
</dbReference>
<comment type="caution">
    <text evidence="7">The sequence shown here is derived from an EMBL/GenBank/DDBJ whole genome shotgun (WGS) entry which is preliminary data.</text>
</comment>
<accession>X6N676</accession>
<reference evidence="7 8" key="1">
    <citation type="journal article" date="2013" name="Curr. Biol.">
        <title>The Genome of the Foraminiferan Reticulomyxa filosa.</title>
        <authorList>
            <person name="Glockner G."/>
            <person name="Hulsmann N."/>
            <person name="Schleicher M."/>
            <person name="Noegel A.A."/>
            <person name="Eichinger L."/>
            <person name="Gallinger C."/>
            <person name="Pawlowski J."/>
            <person name="Sierra R."/>
            <person name="Euteneuer U."/>
            <person name="Pillet L."/>
            <person name="Moustafa A."/>
            <person name="Platzer M."/>
            <person name="Groth M."/>
            <person name="Szafranski K."/>
            <person name="Schliwa M."/>
        </authorList>
    </citation>
    <scope>NUCLEOTIDE SEQUENCE [LARGE SCALE GENOMIC DNA]</scope>
</reference>
<comment type="subcellular location">
    <subcellularLocation>
        <location evidence="1">Cytoplasm</location>
    </subcellularLocation>
</comment>
<evidence type="ECO:0000256" key="5">
    <source>
        <dbReference type="ARBA" id="ARBA00022927"/>
    </source>
</evidence>